<evidence type="ECO:0000259" key="3">
    <source>
        <dbReference type="Pfam" id="PF13793"/>
    </source>
</evidence>
<protein>
    <submittedName>
        <fullName evidence="4">Baseplate wedge protein</fullName>
    </submittedName>
</protein>
<dbReference type="GO" id="GO:0004749">
    <property type="term" value="F:ribose phosphate diphosphokinase activity"/>
    <property type="evidence" value="ECO:0007669"/>
    <property type="project" value="TreeGrafter"/>
</dbReference>
<dbReference type="PANTHER" id="PTHR10210:SF41">
    <property type="entry name" value="RIBOSE-PHOSPHATE PYROPHOSPHOKINASE 1, CHLOROPLASTIC"/>
    <property type="match status" value="1"/>
</dbReference>
<dbReference type="Pfam" id="PF13793">
    <property type="entry name" value="Pribosyltran_N"/>
    <property type="match status" value="1"/>
</dbReference>
<dbReference type="Gene3D" id="3.40.50.2020">
    <property type="match status" value="2"/>
</dbReference>
<feature type="domain" description="Phosphoribosyltransferase" evidence="2">
    <location>
        <begin position="163"/>
        <end position="236"/>
    </location>
</feature>
<evidence type="ECO:0000256" key="1">
    <source>
        <dbReference type="ARBA" id="ARBA00022727"/>
    </source>
</evidence>
<dbReference type="InterPro" id="IPR029057">
    <property type="entry name" value="PRTase-like"/>
</dbReference>
<dbReference type="GO" id="GO:0002189">
    <property type="term" value="C:ribose phosphate diphosphokinase complex"/>
    <property type="evidence" value="ECO:0007669"/>
    <property type="project" value="TreeGrafter"/>
</dbReference>
<dbReference type="GO" id="GO:0000287">
    <property type="term" value="F:magnesium ion binding"/>
    <property type="evidence" value="ECO:0007669"/>
    <property type="project" value="InterPro"/>
</dbReference>
<evidence type="ECO:0000259" key="2">
    <source>
        <dbReference type="Pfam" id="PF00156"/>
    </source>
</evidence>
<dbReference type="SUPFAM" id="SSF53271">
    <property type="entry name" value="PRTase-like"/>
    <property type="match status" value="1"/>
</dbReference>
<sequence>MIKIDKYEVKIEKFPDGTPRINIDNEELGKNMYVTVTWYYESNDELMYLIMIKGWLDEHGRKSYLKMPYVPNGRMDRTKNFGEVFTLKYFCNVINSLHFKSVTTLDNHSDVSTALLDKCNNFTSKEFIDNAIRTVGMRNLVLYFPDAGAAKRYSDLFPETPYCYGEKKRDWKTGKILGLDIKTNGIDLTNKVVLMIDDIIAYGGSLYYSAEELKKHGVTEIYAYATHTENSILDKEKGTLIKSLEDNTVNRLFTTNSLFNGNHEKITVMEV</sequence>
<dbReference type="CDD" id="cd06223">
    <property type="entry name" value="PRTases_typeI"/>
    <property type="match status" value="1"/>
</dbReference>
<dbReference type="InterPro" id="IPR029099">
    <property type="entry name" value="Pribosyltran_N"/>
</dbReference>
<dbReference type="GO" id="GO:0006164">
    <property type="term" value="P:purine nucleotide biosynthetic process"/>
    <property type="evidence" value="ECO:0007669"/>
    <property type="project" value="TreeGrafter"/>
</dbReference>
<dbReference type="InterPro" id="IPR005946">
    <property type="entry name" value="Rib-P_diPkinase"/>
</dbReference>
<feature type="domain" description="Ribose-phosphate pyrophosphokinase N-terminal" evidence="3">
    <location>
        <begin position="3"/>
        <end position="95"/>
    </location>
</feature>
<name>A0A8S5QSH9_9CAUD</name>
<keyword evidence="1" id="KW-0545">Nucleotide biosynthesis</keyword>
<proteinExistence type="predicted"/>
<dbReference type="InterPro" id="IPR000836">
    <property type="entry name" value="PRTase_dom"/>
</dbReference>
<dbReference type="PANTHER" id="PTHR10210">
    <property type="entry name" value="RIBOSE-PHOSPHATE DIPHOSPHOKINASE FAMILY MEMBER"/>
    <property type="match status" value="1"/>
</dbReference>
<dbReference type="EMBL" id="BK015714">
    <property type="protein sequence ID" value="DAE21612.1"/>
    <property type="molecule type" value="Genomic_DNA"/>
</dbReference>
<evidence type="ECO:0000313" key="4">
    <source>
        <dbReference type="EMBL" id="DAE21612.1"/>
    </source>
</evidence>
<dbReference type="GO" id="GO:0006015">
    <property type="term" value="P:5-phosphoribose 1-diphosphate biosynthetic process"/>
    <property type="evidence" value="ECO:0007669"/>
    <property type="project" value="TreeGrafter"/>
</dbReference>
<accession>A0A8S5QSH9</accession>
<dbReference type="Pfam" id="PF00156">
    <property type="entry name" value="Pribosyltran"/>
    <property type="match status" value="1"/>
</dbReference>
<reference evidence="4" key="1">
    <citation type="journal article" date="2021" name="Proc. Natl. Acad. Sci. U.S.A.">
        <title>A Catalog of Tens of Thousands of Viruses from Human Metagenomes Reveals Hidden Associations with Chronic Diseases.</title>
        <authorList>
            <person name="Tisza M.J."/>
            <person name="Buck C.B."/>
        </authorList>
    </citation>
    <scope>NUCLEOTIDE SEQUENCE</scope>
    <source>
        <strain evidence="4">Ct4be24</strain>
    </source>
</reference>
<organism evidence="4">
    <name type="scientific">Siphoviridae sp. ct4be24</name>
    <dbReference type="NCBI Taxonomy" id="2826289"/>
    <lineage>
        <taxon>Viruses</taxon>
        <taxon>Duplodnaviria</taxon>
        <taxon>Heunggongvirae</taxon>
        <taxon>Uroviricota</taxon>
        <taxon>Caudoviricetes</taxon>
    </lineage>
</organism>